<dbReference type="Proteomes" id="UP000198211">
    <property type="component" value="Unassembled WGS sequence"/>
</dbReference>
<keyword evidence="2" id="KW-1185">Reference proteome</keyword>
<name>A0A225UHQ0_9STRA</name>
<organism evidence="1 2">
    <name type="scientific">Phytophthora megakarya</name>
    <dbReference type="NCBI Taxonomy" id="4795"/>
    <lineage>
        <taxon>Eukaryota</taxon>
        <taxon>Sar</taxon>
        <taxon>Stramenopiles</taxon>
        <taxon>Oomycota</taxon>
        <taxon>Peronosporomycetes</taxon>
        <taxon>Peronosporales</taxon>
        <taxon>Peronosporaceae</taxon>
        <taxon>Phytophthora</taxon>
    </lineage>
</organism>
<reference evidence="2" key="1">
    <citation type="submission" date="2017-03" db="EMBL/GenBank/DDBJ databases">
        <title>Phytopthora megakarya and P. palmivora, two closely related causual agents of cacao black pod achieved similar genome size and gene model numbers by different mechanisms.</title>
        <authorList>
            <person name="Ali S."/>
            <person name="Shao J."/>
            <person name="Larry D.J."/>
            <person name="Kronmiller B."/>
            <person name="Shen D."/>
            <person name="Strem M.D."/>
            <person name="Melnick R.L."/>
            <person name="Guiltinan M.J."/>
            <person name="Tyler B.M."/>
            <person name="Meinhardt L.W."/>
            <person name="Bailey B.A."/>
        </authorList>
    </citation>
    <scope>NUCLEOTIDE SEQUENCE [LARGE SCALE GENOMIC DNA]</scope>
    <source>
        <strain evidence="2">zdho120</strain>
    </source>
</reference>
<evidence type="ECO:0000313" key="2">
    <source>
        <dbReference type="Proteomes" id="UP000198211"/>
    </source>
</evidence>
<comment type="caution">
    <text evidence="1">The sequence shown here is derived from an EMBL/GenBank/DDBJ whole genome shotgun (WGS) entry which is preliminary data.</text>
</comment>
<accession>A0A225UHQ0</accession>
<proteinExistence type="predicted"/>
<sequence length="128" mass="14382">MEIKYEEGGDLTSFFLELENVMKAASEATESPLTDGRKSFISRIKMSIESKVREIQAQERYSRIKGTPESHSTQAERALIAPSQDSALADQAAVPVDVCGYCQKPRHNIRQCRTLQKDLRDSSMNTTK</sequence>
<dbReference type="EMBL" id="NBNE01018737">
    <property type="protein sequence ID" value="OWY92126.1"/>
    <property type="molecule type" value="Genomic_DNA"/>
</dbReference>
<protein>
    <submittedName>
        <fullName evidence="1">Uncharacterized protein</fullName>
    </submittedName>
</protein>
<dbReference type="OrthoDB" id="91303at2759"/>
<evidence type="ECO:0000313" key="1">
    <source>
        <dbReference type="EMBL" id="OWY92126.1"/>
    </source>
</evidence>
<gene>
    <name evidence="1" type="ORF">PHMEG_00038994</name>
</gene>
<dbReference type="AlphaFoldDB" id="A0A225UHQ0"/>